<dbReference type="InterPro" id="IPR020845">
    <property type="entry name" value="AMP-binding_CS"/>
</dbReference>
<dbReference type="InterPro" id="IPR042099">
    <property type="entry name" value="ANL_N_sf"/>
</dbReference>
<keyword evidence="1" id="KW-0596">Phosphopantetheine</keyword>
<dbReference type="FunFam" id="3.30.559.10:FF:000037">
    <property type="entry name" value="Nonribosomal peptide synthase Pes1"/>
    <property type="match status" value="1"/>
</dbReference>
<comment type="similarity">
    <text evidence="4">Belongs to the NRP synthetase family.</text>
</comment>
<dbReference type="SUPFAM" id="SSF47336">
    <property type="entry name" value="ACP-like"/>
    <property type="match status" value="7"/>
</dbReference>
<dbReference type="SMART" id="SM00823">
    <property type="entry name" value="PKS_PP"/>
    <property type="match status" value="4"/>
</dbReference>
<dbReference type="FunFam" id="3.30.559.10:FF:000017">
    <property type="entry name" value="Nonribosomal peptide synthase Pes1"/>
    <property type="match status" value="2"/>
</dbReference>
<dbReference type="eggNOG" id="KOG1176">
    <property type="taxonomic scope" value="Eukaryota"/>
</dbReference>
<dbReference type="FunFam" id="1.10.1200.10:FF:000005">
    <property type="entry name" value="Nonribosomal peptide synthetase 1"/>
    <property type="match status" value="3"/>
</dbReference>
<feature type="domain" description="Carrier" evidence="5">
    <location>
        <begin position="7762"/>
        <end position="7841"/>
    </location>
</feature>
<dbReference type="Pfam" id="PF00550">
    <property type="entry name" value="PP-binding"/>
    <property type="match status" value="7"/>
</dbReference>
<dbReference type="FunFam" id="3.30.300.30:FF:000015">
    <property type="entry name" value="Nonribosomal peptide synthase SidD"/>
    <property type="match status" value="5"/>
</dbReference>
<protein>
    <submittedName>
        <fullName evidence="6">Acetyl-CoA synthetase-like protein</fullName>
    </submittedName>
</protein>
<dbReference type="NCBIfam" id="NF003417">
    <property type="entry name" value="PRK04813.1"/>
    <property type="match status" value="5"/>
</dbReference>
<dbReference type="STRING" id="1116229.S3DB18"/>
<dbReference type="FunFam" id="3.30.559.30:FF:000003">
    <property type="entry name" value="Nonribosomal peptide synthase SidD"/>
    <property type="match status" value="2"/>
</dbReference>
<feature type="domain" description="Carrier" evidence="5">
    <location>
        <begin position="7180"/>
        <end position="7256"/>
    </location>
</feature>
<dbReference type="eggNOG" id="KOG1178">
    <property type="taxonomic scope" value="Eukaryota"/>
</dbReference>
<dbReference type="HOGENOM" id="CLU_000022_60_6_1"/>
<dbReference type="InterPro" id="IPR045851">
    <property type="entry name" value="AMP-bd_C_sf"/>
</dbReference>
<dbReference type="PROSITE" id="PS00012">
    <property type="entry name" value="PHOSPHOPANTETHEINE"/>
    <property type="match status" value="3"/>
</dbReference>
<dbReference type="OMA" id="YPCSRMQ"/>
<dbReference type="EMBL" id="KE145353">
    <property type="protein sequence ID" value="EPE35672.1"/>
    <property type="molecule type" value="Genomic_DNA"/>
</dbReference>
<keyword evidence="2" id="KW-0597">Phosphoprotein</keyword>
<evidence type="ECO:0000259" key="5">
    <source>
        <dbReference type="PROSITE" id="PS50075"/>
    </source>
</evidence>
<dbReference type="SUPFAM" id="SSF56801">
    <property type="entry name" value="Acetyl-CoA synthetase-like"/>
    <property type="match status" value="5"/>
</dbReference>
<proteinExistence type="inferred from homology"/>
<evidence type="ECO:0000256" key="2">
    <source>
        <dbReference type="ARBA" id="ARBA00022553"/>
    </source>
</evidence>
<keyword evidence="3" id="KW-0436">Ligase</keyword>
<evidence type="ECO:0000256" key="3">
    <source>
        <dbReference type="ARBA" id="ARBA00022598"/>
    </source>
</evidence>
<dbReference type="Gene3D" id="3.30.559.30">
    <property type="entry name" value="Nonribosomal peptide synthetase, condensation domain"/>
    <property type="match status" value="10"/>
</dbReference>
<dbReference type="Pfam" id="PF00501">
    <property type="entry name" value="AMP-binding"/>
    <property type="match status" value="5"/>
</dbReference>
<dbReference type="Pfam" id="PF00668">
    <property type="entry name" value="Condensation"/>
    <property type="match status" value="9"/>
</dbReference>
<feature type="domain" description="Carrier" evidence="5">
    <location>
        <begin position="784"/>
        <end position="862"/>
    </location>
</feature>
<feature type="domain" description="Carrier" evidence="5">
    <location>
        <begin position="4969"/>
        <end position="5046"/>
    </location>
</feature>
<keyword evidence="7" id="KW-1185">Reference proteome</keyword>
<reference evidence="6 7" key="1">
    <citation type="journal article" date="2013" name="BMC Genomics">
        <title>Genomics-driven discovery of the pneumocandin biosynthetic gene cluster in the fungus Glarea lozoyensis.</title>
        <authorList>
            <person name="Chen L."/>
            <person name="Yue Q."/>
            <person name="Zhang X."/>
            <person name="Xiang M."/>
            <person name="Wang C."/>
            <person name="Li S."/>
            <person name="Che Y."/>
            <person name="Ortiz-Lopez F.J."/>
            <person name="Bills G.F."/>
            <person name="Liu X."/>
            <person name="An Z."/>
        </authorList>
    </citation>
    <scope>NUCLEOTIDE SEQUENCE [LARGE SCALE GENOMIC DNA]</scope>
    <source>
        <strain evidence="7">ATCC 20868 / MF5171</strain>
    </source>
</reference>
<dbReference type="FunFam" id="3.30.559.10:FF:000016">
    <property type="entry name" value="Nonribosomal peptide synthase Pes1"/>
    <property type="match status" value="3"/>
</dbReference>
<dbReference type="InterPro" id="IPR036736">
    <property type="entry name" value="ACP-like_sf"/>
</dbReference>
<name>S3DB18_GLAL2</name>
<dbReference type="GeneID" id="19464064"/>
<dbReference type="InterPro" id="IPR020806">
    <property type="entry name" value="PKS_PP-bd"/>
</dbReference>
<dbReference type="CDD" id="cd19542">
    <property type="entry name" value="CT_NRPS-like"/>
    <property type="match status" value="4"/>
</dbReference>
<dbReference type="Gene3D" id="1.10.1200.10">
    <property type="entry name" value="ACP-like"/>
    <property type="match status" value="7"/>
</dbReference>
<dbReference type="PROSITE" id="PS00455">
    <property type="entry name" value="AMP_BINDING"/>
    <property type="match status" value="5"/>
</dbReference>
<dbReference type="FunFam" id="3.30.559.30:FF:000005">
    <property type="entry name" value="Nonribosomal peptide synthase Pes1"/>
    <property type="match status" value="3"/>
</dbReference>
<dbReference type="SMART" id="SM01294">
    <property type="entry name" value="PKS_PP_betabranch"/>
    <property type="match status" value="1"/>
</dbReference>
<dbReference type="CDD" id="cd19545">
    <property type="entry name" value="FUM14_C_NRPS-like"/>
    <property type="match status" value="2"/>
</dbReference>
<dbReference type="InterPro" id="IPR001242">
    <property type="entry name" value="Condensation_dom"/>
</dbReference>
<dbReference type="FunFam" id="3.30.559.30:FF:000002">
    <property type="entry name" value="Nonribosomal peptide synthase Pes1"/>
    <property type="match status" value="3"/>
</dbReference>
<evidence type="ECO:0000256" key="4">
    <source>
        <dbReference type="ARBA" id="ARBA00029454"/>
    </source>
</evidence>
<evidence type="ECO:0000313" key="7">
    <source>
        <dbReference type="Proteomes" id="UP000016922"/>
    </source>
</evidence>
<dbReference type="InterPro" id="IPR010071">
    <property type="entry name" value="AA_adenyl_dom"/>
</dbReference>
<dbReference type="InterPro" id="IPR006162">
    <property type="entry name" value="Ppantetheine_attach_site"/>
</dbReference>
<dbReference type="KEGG" id="glz:GLAREA_05009"/>
<dbReference type="FunFam" id="3.40.50.980:FF:000001">
    <property type="entry name" value="Non-ribosomal peptide synthetase"/>
    <property type="match status" value="2"/>
</dbReference>
<dbReference type="GO" id="GO:0016874">
    <property type="term" value="F:ligase activity"/>
    <property type="evidence" value="ECO:0007669"/>
    <property type="project" value="UniProtKB-KW"/>
</dbReference>
<dbReference type="InterPro" id="IPR000873">
    <property type="entry name" value="AMP-dep_synth/lig_dom"/>
</dbReference>
<evidence type="ECO:0000256" key="1">
    <source>
        <dbReference type="ARBA" id="ARBA00022450"/>
    </source>
</evidence>
<dbReference type="InterPro" id="IPR009081">
    <property type="entry name" value="PP-bd_ACP"/>
</dbReference>
<feature type="domain" description="Carrier" evidence="5">
    <location>
        <begin position="6068"/>
        <end position="6144"/>
    </location>
</feature>
<dbReference type="Gene3D" id="3.40.50.12780">
    <property type="entry name" value="N-terminal domain of ligase-like"/>
    <property type="match status" value="5"/>
</dbReference>
<dbReference type="SUPFAM" id="SSF52777">
    <property type="entry name" value="CoA-dependent acyltransferases"/>
    <property type="match status" value="19"/>
</dbReference>
<dbReference type="Proteomes" id="UP000016922">
    <property type="component" value="Unassembled WGS sequence"/>
</dbReference>
<dbReference type="FunFam" id="3.40.50.12780:FF:000014">
    <property type="entry name" value="Nonribosomal peptide synthetase 1"/>
    <property type="match status" value="5"/>
</dbReference>
<evidence type="ECO:0000313" key="6">
    <source>
        <dbReference type="EMBL" id="EPE35672.1"/>
    </source>
</evidence>
<dbReference type="OrthoDB" id="416786at2759"/>
<feature type="domain" description="Carrier" evidence="5">
    <location>
        <begin position="2325"/>
        <end position="2401"/>
    </location>
</feature>
<dbReference type="Gene3D" id="3.30.300.30">
    <property type="match status" value="5"/>
</dbReference>
<organism evidence="6 7">
    <name type="scientific">Glarea lozoyensis (strain ATCC 20868 / MF5171)</name>
    <dbReference type="NCBI Taxonomy" id="1116229"/>
    <lineage>
        <taxon>Eukaryota</taxon>
        <taxon>Fungi</taxon>
        <taxon>Dikarya</taxon>
        <taxon>Ascomycota</taxon>
        <taxon>Pezizomycotina</taxon>
        <taxon>Leotiomycetes</taxon>
        <taxon>Helotiales</taxon>
        <taxon>Helotiaceae</taxon>
        <taxon>Glarea</taxon>
    </lineage>
</organism>
<dbReference type="CDD" id="cd19534">
    <property type="entry name" value="E_NRPS"/>
    <property type="match status" value="3"/>
</dbReference>
<feature type="domain" description="Carrier" evidence="5">
    <location>
        <begin position="3409"/>
        <end position="3485"/>
    </location>
</feature>
<dbReference type="PANTHER" id="PTHR45398:SF1">
    <property type="entry name" value="ENZYME, PUTATIVE (JCVI)-RELATED"/>
    <property type="match status" value="1"/>
</dbReference>
<dbReference type="NCBIfam" id="TIGR01733">
    <property type="entry name" value="AA-adenyl-dom"/>
    <property type="match status" value="5"/>
</dbReference>
<dbReference type="CDD" id="cd05918">
    <property type="entry name" value="A_NRPS_SidN3_like"/>
    <property type="match status" value="5"/>
</dbReference>
<dbReference type="Gene3D" id="3.30.559.10">
    <property type="entry name" value="Chloramphenicol acetyltransferase-like domain"/>
    <property type="match status" value="9"/>
</dbReference>
<sequence>MPTTNTNVTMKTTNPQTDFSVSGTSCNFPQFKTACYEEQPATVDVDLKNSTCLEKLLLKDPTAFPIALKVAWALVLGCYTGQDEISFGYQETTNFELVSASALTKIVLNKETSIAHMTEEIRSSHQYRSSAAKVEFNTLLSLRNKSENVDGKAGTSVMAGNSEVGPDKFSVHLDACMLGSKPAMSLHWWGPQMSFDQASNVASTFETVLEQVIRNPQVRIAEIDYLSERNTKQLLDWNSDALVEDARCIHDIIREHSLQYPDTEAICCGDRTMSYRELNRSSDYLASYLISQGVKSGVFVPLCFDKSLWNVVSMLGVMKTGAAFVPLDPAAPVSRIRSLVSRVDARLVLCSPEHITTLGKIADLVVAVGAEMFNDLPSSTSYELPSVHSKDLAYLIWTSGTTGEPKGTMIEHGAYCSGAKAHGPAMLMSAQSRVLQFAAHVFDASLVEILTTLMLGGVVCIPTEYQRLNDITSCIRQMRVNWAVLTPSFIGFIEPEDVPGLETLVLAGEAMSKTHVSKWSHMKLVNGYGPSECSVASVVNSKVTRKTPPTNIGRATGVHLWVADPENHEKLVPVGCVGELLIQGPTLARAYFKDSAKTSSSFISQPPWTSHSLINAPKWKVYKSGDLVRMCSDGSVEFVGRKDTQVKVHGQRVELGEIEHHLSTDPEVEHGLVLLPKHGPFRDRLISVLSLNLNLTECDTMDDMKLVDDVSHVREELHGRLSTRLPPYMVPTMFLIVSKIPLLPSGKLDRKQVSMWVEDISDDVYRTIVDDATTKKPHVGDNVTPRSETENQLREVWSHVLNLNLDQIDSERSFLSLGGDSISAMLVKSRCAKSGIGLAVQDILRKPIVELAQCTTTLVRQTAYAEKVETNFNLSPIQKLYFQLPNQGHGHFNQSFFLRVCRPIHKKELRKAIEVIVQRHSMLRSRFSAKDDRASWEQRITNDLTNSYRFRTFNIEDSKQASPAIADSQRALDAITGPVFAADLFDVAGEGQLLFLVGHHLVIDLVSWRVILEDLEELLINPDSIAADLPFSFQRWCQLQIEDSHTSAIDTVLPVYDFPVPDHSYWGLDLLSNTYGNTEFASFELDETVSSTIMTGCHDALRTEPIDLLISALISSFTQIFQDRPSPAIYNEGHGRESSSMCPAVDLSRTVGWFTTMYPVYVSREDSSDLIDTVMHVKDLRRKIPDNGRPYFSSRMLTEEGQKRFGHHWPLEITFNYLGQYQQLERQGALLKPVDAMAGETRGAEATSDVGKDTPRFGLVEISAVMVQGKLRFSFTLNRFMEHQEKLRSWISKCKASLETLAEKLVYTESRLTLGDFPLLTLTNSSLQTMVEERFARIGINDAAEIQDAYPCSSMQEGLLISQAKCSAYYAVHVVLELVAGEGISCDSEKLLLAWNQVVGRHPCLRTVFIESVSQDDGLYDQVVLKKVVPNVTRMDCSSEKYALQILDKKNAANYGDGSQPPHQFTACKTSDGKVFCKLELSHAIMDGSSMSIIIRDLAAAYEGNLRGVGPLYSDYISFLQNQSTQRSVEYWTAYLADIEPCTFPILNDGRPADRELRSLRLHFNDFQFGQLQRYCSANNVTLSNAFHTAWAATLSNYTASADVCFGYLISGRDAPIRGIEDAVGPFVNLLVCRVNMDPTRTLAEILHKVQQDYLDSLCHQSTSLAEVQHSLRLGGTPLFNTALSYRRLPIQPSREPPKVRFEERLPTYDPTEYDVSVNIEASEKNAAIDLDYWTDYISEGQAANIAATFLQALENIISDSNGKVRHLNSLHQSHWEKLSQWNSSCPKSIDECVHNVIEKQVVAHLDAPAVCAWDAELTYSQLDELSSRLAQLLMRMDVGPETYVPTCFDKSGWTIVAMLAVLKAGGAAVPLDAKHPRSALELRIRDTGARVVLTSEERAGLFKDMGVEIVCVNEKFMNEITSHDIVRHTTVEPKNPCFIIYTSGSTGVPKGVVLEHRAIVTSGQATGSVYKWGPGSRVLQFASYTFDNSLAEIFITLMRGGCVCVPSEHDRLNDLAGVINRLNVNFLDITPTVASFLRPSDIPTVKDLSLGGEPLTKDNIDVWGKELSLHCCYGPSECSINSTWNGNLGNSCEITNIGKSIGSNSWILNPENQDVLMPLGCVGELAIEGPILARGYLNDPEKTCKSFFENPAWAKKGTQRMYKTGDLARYNSDGTITYLGRKDTQVKLNGQRIELGEIEHHVKSVLPPDAQSVVEMVTTQTAIGTTKALAVFFCLPDNPLLSNVAAENSLSPISVSVKQQAASVQTALSKEVAAYMVPNIYVPVATLPMTSSGKLDRRKLRTMWQSLSEEEAAMYRLAHTSGRAPSTEMEKILAELWQTTLGLQSKTVGPDDNFFKIGGDSIGAMKLITAARLKGISLTVADVFQKPTLSDLAIDARLISGTDAAQRSAKALNPFDLISVDVDASGLLKEVAAYCQVDTSSVTDIYPCTAIQEGLIALSTKDPGAYVAQSVYELPAGIDLDRLRRAWTEIVESEVILRTRIVHTESSGFLQVVVDEPVSFNEEDDLENIVNLNRHLPSHNGGVLSTYTVVRGGDTSYFVWTAHHALYDGWCIPILLDRVEAAYHEVARSNSSASQAHYPNFIKYLVDIDPTKSNEFWTSKLSGTSATSFPPLPSPAYQVHATSREVRSTAISKRPGSHITLGSTIRAAWALTVSVYSGNSTDVVFGETLTGRDAPVDGITDMIGPTLATVPTRVQMNSHLTLMNFLNDVQTQSSEAIPFQYAGLQHIKHLSDDTRMACAFQNLLAIHHDDETESQGKFWRLRSSGTSGTNFYSYPLTVSCQLGDGKVDIEAHFDNEVISSWMVQRFLAQFEHFIQCLSSSEKMDETLSSLKMLNPEDEALLGRWNHEEVSTLDRCVHHMIEEQTKNLPQATMAVESWDTSFTYTELDNVSTTLAQHLMRKGVAGKYIPLCFEKSSWMIVAMLAVLKSGSAFVPVDPLAPSARLTSVMSDLDATIILCSPRYQELCSSLVTEVIPIDQNMVSSLPETRESTNEADSNTPAYVIFTSGTTGRPKGTIVQHSAFCTGAIAHGHAMHMKPTSRVLQFASYTFDASVMEIFTTLIMGGCVCVPSDDIRLNNITKFINDMRVSWTLLTPSFVQLFQPSAVPTLSTLVLGGEAMSQGHVTTWADKLELINAYGPSECAVVATVNNAIGISSDPNNMGRAVGGRSWLTDPSNPNRLVPVGSVGELTIEGPILAQGYLKNSAKTAEVFIENPTWASDQWKSQKSSRRMYRTGDLVKYAPDGTIIFCGRRDNQAKLHGQRLELDEVEHHLKMDSSVQHALAIIPKSGFCKNRLVAVLSLQELAALNPSKTGIEIVVPEASSFYLSAIRDRLCSLLPNYMIPSNWIVIGNIPLMTSGKLDRKQIENWLENLTPEVYEQISEAEGQYSDGESTVVEQKLRNIWGTALSLSPSKIGLNQSFIRLGGDSISAMQVMSSCRAEGLGVTMQDILQSKSITELGSRVTLPQVVSHEAEPLDEFFELSPIQKLFFECVGDNYSHFNQSVVVNLARKISFEMLSSAIEKVTQAHSMLRARFAKNDLGIWQQRISPEISGSCHIQHQTVDRESVDALIRKSQESLDICNGPLFAVSLVEIEDEGRQLLSIVAHHLIVDVVSWTVILKDLETTVTRPEIQLASSLPFQTWSRLQRSHAQSLTKNTFHPEDVPIGDSSYWSMQDKENVYGDTVENGFAIDAETSLLLLGACNESMGTEPVDIFLASVLQAFCKVFPDRSPLPIYNEGHGREPWDSTIDLSRTIGWFTTLTPIALPSSYNGPTNLLNTIRWVKDLRSRVPDKGRPYFAHRLLTDEGQERFCGHWPIEATFNYLGKLNQPHATDALFQSNEDVSSASFDIGSTVPRFALFEISAAVTQGKVNFSFSYNKNMGRQAKIRRWVLECKRALEDAARMLLQRKTERTLREFPLLELSYNGIESLVEKLPQLGLQSLEDIEDVYPCSPTQQGMLLAQLKDPSLYAYSMVFEATTKEGDVSPRHIGEAWQAVVKRHSTLRTIFINGLSAKSHNDQVVIKDSIARVAWIEGEDASALEKQTPLNFKDYQPPHRFTICKTAHNQVFCKLEISHAICDGTSVPILLKDLAVAYDLGISKSKAVSLEHELALVKLDAPGIGPLYSEYIHHIRTAVMDEDINYWKAYLDGVEPCHINCPADGGTQAKELRSLVLEITQASQLRKFCSTNGVTLSNVLQLTWAMILRAYTGSDDVCFGYLTSGRDAPIQGIQDSAVGAFINMLTCRINLDNSIPLENALRKVQTDFANGMSHQSCSLGDIQHELQLSSSALFNTAFTFQNRGGVVPPTDKSISFDVVKAYDPSEYEVTVNVEASEAGVEIHFGYWTTSLSADQARNVADTFEHVLSTIVSGTKLSETIADFDFLSPRGQKQIMAWNSTLPKTVDNCIHQMISNHSTNLGSAAAICAWDANFTYKELDILSERLSLRLVELGVGPEIYVALCFEKSAWNIVSMLAVLKAGGAFVPLDHSHPPGRLQQFIDDVSAEVVLCSALQLDKVANIAKTVLVIDASSVNKLAAKTESAIMPQVSPDNAAYIIFTSGTTGRPKATIIEHAAFTTSAIEHSKAMCMRSNSRVFQFASHTFDASVMEILTTLVVGGCVCIPSEEDRMNDIPGAIRKMGVTWTLLTPSVASTLSPKSVPSLKVLVTGGEAMSSGHIAKWKGRCCLINAYGPSETSVIGSTSTKVDESGKEINSDPSNIGRAVGGRAWIVDPRNYQNLMPPGSIGELAIEGRIVARGYLNNEKKTSESFIFNPPWLTGLFPRERVYRTGDLVRYNPDGSLSFVSRKDTQIKLNGQRIELGEIEHHVKNLLPEECQSVVELVAPMSRTATKALAVFFYLPDRNHNNIHEDSRISGVDEILLKMSKSLMGVAKGLDRSLGRVLPTYMIPSFYIPVSKMPWMSSGKMDRAKLRNIVQNMPREATGPYRLQESENNAVSSPRTPMEMNLQSLWAAVLNTGTPTSVGIEDNFFRLGGDSITAMRLVEAARCEGIAIAVIDIFRNPRLCDMATICGKLKEETSSILVPFSLLKDEQSVEHVISELSEQCRVRPETISDAYPCSLLQEGLITLSLKQPGAYVMKNVFKLPEHLNLKQFKKAWQLAVQDIDILRTRIVHMESTDFLQVVLQERPIEWLSALALETLDTTRPKLPEYNGGSLTRYTIVSSKTSADRFFVWEIHHALYDGWSLPMVLKRVEATYTDNTASFSKSSYASFIQYTSSVDEKISDDFWRERLLNAAPLQFPQPQRTTIDSKLGHETLTHKAPISRNTTSMGITVPTIIRAAWSMIVAAYSGSNDVVFGETLAGRDIPVQNITEIIGPTFTTVPTRIQVDRGVSVNNFLNSIQKNATDVIPFQHAGLQRIKRLDPDTEVACDFQNLLVVQTAEEAIESSLWDLQGSGVASNFFTYPLVLECGGNSDSVEITAHYDQNCLSAWQVQQILFQMDAVLGQLSDLPRLGLDAKLNAVEVFSSEDKEAVKKWNSVPAQTVDDCIHDTFLKKVKAQPTAPAVCAWDGECTYEELRHRASLMAGYLASRGVDRRSFVAICMDKSLNVIIAMLGVMMAGGAFVPLDPSSPSARHQEMIKDVNARIVICTPVYSSRFEAMVEVVIPLDETVVENLPSSDRSSEAPSKATPMDAAYVIFTSGSTGRPKGTLVEHRAISSSSLAMQKALLMKEDARVLQFASFTFDVSVLETLTTLVCGGCICVPSEDMRTRNVGEAINTLKATWAFLTPSVANLVDPATVPSLEVLVCGGEPMSIENIQKWASRVTLVNGYGPTEASVIAIANSTVSHQKDPSNIGYALSSGHAWIADPHDSNQLTPVGCVGELLLDGPLLAKCYINNKEKTDEAFISRPSWARYFDQTRQGAAIHQHRSEPGRMYRTGDLVRYAQDGSLIFIGRKDDQVKLHGQRIELGEIEHALDKDSQIQHALVALPKTGHFRKRLVAVVSLTELASSAISQGSCELVEDGQGAKEARKIIQSVRNRLSDILPAYMVPTFWPVVKSIPLLPSGKLNRRSVDRWLTEIDTETYERMMEGDDEENESLPTTETCKILQAIFSKVLNLPLKRVKNNKSFLSLGGDSITAMQVMAMCRKEKMSFTLSEVLRSKSIHQLASTVRFEGEFQYPDETYNTLFDLSPIQKLYFQSQDHGVFENDGRFNQSFSLEITRPVAPAEVQSAIQQIVGKHSMLRARFSQDVSKQWKQQISEDVTYSYRYHVHESTSLSQIPVMVAETQSCMDIRKGPLFAVDLFNLGDGKQMIFLAAHHLVIDMVSWRIILKDVEDLLNQEANLSDKAISFQAWNKMQIENANPPAASQGKGYALDFKLPVIDCSYWGVDHATNYYGDVISETFTTNEAISKLALDQSNKLFQTQPIELFLSAISHSFSRVFYDRSAPIICNEGHGREPWDARIDVSRTVGWFTTVTPVYVDVDMEEDDPVETVRRMKDICRSIPDNGRPYFAHQMLSKAQNSRKQNPLRSMEIIFNYLGRMQQLEHDDSLLRPWSYPDDEETSKSIADVGSKTTRLALFEISAVVVDDKIQFSFLFNRHMHRQQEIRRWIMECKETFEEIVQKLASRKDETSFTLSTFPLLPLSYEGLHKIVTKSLPQVGITPNDVEDIYPCAPLQEGLLISQIKNPSLYHFHAVFEVHPTSMGESIDALRLAQSWQQVVDRHPALRTVFADSVYKGDIFNQIVVKKVDSGILSLDCEEEVALEELGKMSILDANYTKQPRLPHQATICRTSGGKVYIKVEVNHAVIDGSSANIMLKDLAAAYNNSLPTGSGPLYSDYVAYIKTQPVNAGMSFWKGYLGGANPCHMPKLISDAPTTRKLATVTIKFDQYAALQALCKEMKVTLANVMQTAWAFCLRRYTRSRDVCFGYLTSGRDVPVSGVQSTIGAFINMLICRIVFTKDSTIKEIFQKVQTDYLQSLEYQYCSLAQVQHELGGGGPLFNTAVSIQGDGPSDGKEKEMISFEPVAAHDPSEYVATLNIRTVKGDEGAVIRFWTDVLSEAEAQKLSEVLAQTMTSFVNNPHQLGDEVDLKNSNEATRDAELPEQPAAGDEKVTDTMIPQPQLVASDSQLRDIIGACVRETIEQLLKSGAITTRDPHQLHQLTGLNGQEIAQPMMDYSQMSPQRPSRPKAFRTTSVSTLASVAASVASQARSQLRRIEQKLLSVWSRLLQISEDSIKKDDSFFQLGGDSIIAMQMVGMARDEELDLTVANIFRHPTFSDMAHAIRSAESLEEAPISNIDTKEEIEAHESRIRAKQNALYQRYSLVQAANVDTFLQENICSKVRAFRGGITDVFPVTDFQALAVTGTLMESKWMLNYFYLEGTGLLDLRRLKSAISQVVSAFEILRTVFVPYGNRFFQVVLRKLEPGFEVHDADDLVQFTLELQQRDRENGPRPGEPYLNFTVVKHKSSGLHRIIMRISHAQYDGVCLPGILTALQQGYAGQSIPATPSFSTYIRDAVRETADHHYVYWKEFLKGSSMTEVVRRSNPNYSRGIDAPTTLKRVVHINSLASENVTPATIIKAAWSLVLAQWFAQTDIVFGNVISGRNADVIGVENIIGPCVNLIPIRIQFQDRWSVLDLLKSIQTQQVAAMPYESLGFREIIKHCTDWPDWANFSTVCQHQNIQRETSFQLGRNDYTLGAVGSQEDFADLTVLSTPQEDDHIEISLTFTSNSGITSSFASEMFEALCETAIDFSHNPRSILPSPTQLSLVQRKTLDIAETLLDLQLSRDFQAISKDEQLQYSDILTAAWREILSDKNDDIATIDLDSSFYDLGGDIIGLAQVSSLLEDQDLKLRVEDLVDHPVMIDQLALLAARKKAIKEVEIEELEVEEVVEPSNPPSKKGIKKLLRKSVRFAKGKSLRREKD</sequence>
<dbReference type="PROSITE" id="PS50075">
    <property type="entry name" value="CARRIER"/>
    <property type="match status" value="7"/>
</dbReference>
<gene>
    <name evidence="6" type="ORF">GLAREA_05009</name>
</gene>
<accession>S3DB18</accession>
<dbReference type="RefSeq" id="XP_008076490.1">
    <property type="nucleotide sequence ID" value="XM_008078299.1"/>
</dbReference>
<dbReference type="PANTHER" id="PTHR45398">
    <property type="match status" value="1"/>
</dbReference>
<dbReference type="GO" id="GO:0031177">
    <property type="term" value="F:phosphopantetheine binding"/>
    <property type="evidence" value="ECO:0007669"/>
    <property type="project" value="InterPro"/>
</dbReference>
<dbReference type="InterPro" id="IPR023213">
    <property type="entry name" value="CAT-like_dom_sf"/>
</dbReference>
<dbReference type="GO" id="GO:0019748">
    <property type="term" value="P:secondary metabolic process"/>
    <property type="evidence" value="ECO:0007669"/>
    <property type="project" value="UniProtKB-ARBA"/>
</dbReference>